<feature type="active site" evidence="2">
    <location>
        <position position="50"/>
    </location>
</feature>
<accession>A0A7X6DJB6</accession>
<dbReference type="Pfam" id="PF02567">
    <property type="entry name" value="PhzC-PhzF"/>
    <property type="match status" value="1"/>
</dbReference>
<keyword evidence="4" id="KW-1185">Reference proteome</keyword>
<proteinExistence type="inferred from homology"/>
<dbReference type="RefSeq" id="WP_168109291.1">
    <property type="nucleotide sequence ID" value="NZ_VTOX01000009.1"/>
</dbReference>
<evidence type="ECO:0000313" key="4">
    <source>
        <dbReference type="Proteomes" id="UP000521868"/>
    </source>
</evidence>
<dbReference type="Gene3D" id="3.10.310.10">
    <property type="entry name" value="Diaminopimelate Epimerase, Chain A, domain 1"/>
    <property type="match status" value="2"/>
</dbReference>
<dbReference type="PIRSF" id="PIRSF016184">
    <property type="entry name" value="PhzC_PhzF"/>
    <property type="match status" value="1"/>
</dbReference>
<dbReference type="PANTHER" id="PTHR13774:SF32">
    <property type="entry name" value="ANTISENSE-ENHANCING SEQUENCE 1"/>
    <property type="match status" value="1"/>
</dbReference>
<sequence>MNQSASRPFKQVDVFTAVPYRGNPVAVVLEGSGLSDEQMQRFARWTNLSETTFLLPPQSDRADYRVRIFTPGGELPFAGHPTIGSCHAWLEAGGKPRTAGVIVQECQVGLVPLRRSGARLAFEAPPLRRGEPDAALLARLLPALGLQRQEVLAAQTLDNGPVWLGLLVDQPATVLRLAPDHAQLERLGQKVGVAAACPDAPAGSPQLEVRGFAAPIGVPEDPVTGSLNASLAQWLMADGRMPARYLAAQGARLDRAGRVHLERDEQGQVWVGGDAVTCIGGNVTL</sequence>
<organism evidence="3 4">
    <name type="scientific">Ramlibacter lithotrophicus</name>
    <dbReference type="NCBI Taxonomy" id="2606681"/>
    <lineage>
        <taxon>Bacteria</taxon>
        <taxon>Pseudomonadati</taxon>
        <taxon>Pseudomonadota</taxon>
        <taxon>Betaproteobacteria</taxon>
        <taxon>Burkholderiales</taxon>
        <taxon>Comamonadaceae</taxon>
        <taxon>Ramlibacter</taxon>
    </lineage>
</organism>
<dbReference type="GO" id="GO:0005737">
    <property type="term" value="C:cytoplasm"/>
    <property type="evidence" value="ECO:0007669"/>
    <property type="project" value="TreeGrafter"/>
</dbReference>
<dbReference type="InterPro" id="IPR003719">
    <property type="entry name" value="Phenazine_PhzF-like"/>
</dbReference>
<gene>
    <name evidence="3" type="ORF">RAMLITH_20315</name>
</gene>
<dbReference type="AlphaFoldDB" id="A0A7X6DJB6"/>
<evidence type="ECO:0000313" key="3">
    <source>
        <dbReference type="EMBL" id="NKE68164.1"/>
    </source>
</evidence>
<evidence type="ECO:0000256" key="2">
    <source>
        <dbReference type="PIRSR" id="PIRSR016184-1"/>
    </source>
</evidence>
<dbReference type="GO" id="GO:0016853">
    <property type="term" value="F:isomerase activity"/>
    <property type="evidence" value="ECO:0007669"/>
    <property type="project" value="TreeGrafter"/>
</dbReference>
<dbReference type="PANTHER" id="PTHR13774">
    <property type="entry name" value="PHENAZINE BIOSYNTHESIS PROTEIN"/>
    <property type="match status" value="1"/>
</dbReference>
<protein>
    <submittedName>
        <fullName evidence="3">PhzF family phenazine biosynthesis protein</fullName>
    </submittedName>
</protein>
<comment type="caution">
    <text evidence="3">The sequence shown here is derived from an EMBL/GenBank/DDBJ whole genome shotgun (WGS) entry which is preliminary data.</text>
</comment>
<dbReference type="NCBIfam" id="TIGR00654">
    <property type="entry name" value="PhzF_family"/>
    <property type="match status" value="1"/>
</dbReference>
<dbReference type="Proteomes" id="UP000521868">
    <property type="component" value="Unassembled WGS sequence"/>
</dbReference>
<dbReference type="SUPFAM" id="SSF54506">
    <property type="entry name" value="Diaminopimelate epimerase-like"/>
    <property type="match status" value="1"/>
</dbReference>
<name>A0A7X6DJB6_9BURK</name>
<reference evidence="3 4" key="1">
    <citation type="journal article" date="2020" name="Nature">
        <title>Bacterial chemolithoautotrophy via manganese oxidation.</title>
        <authorList>
            <person name="Yu H."/>
            <person name="Leadbetter J.R."/>
        </authorList>
    </citation>
    <scope>NUCLEOTIDE SEQUENCE [LARGE SCALE GENOMIC DNA]</scope>
    <source>
        <strain evidence="3 4">RBP-1</strain>
    </source>
</reference>
<evidence type="ECO:0000256" key="1">
    <source>
        <dbReference type="ARBA" id="ARBA00008270"/>
    </source>
</evidence>
<dbReference type="EMBL" id="VTOX01000009">
    <property type="protein sequence ID" value="NKE68164.1"/>
    <property type="molecule type" value="Genomic_DNA"/>
</dbReference>
<comment type="similarity">
    <text evidence="1">Belongs to the PhzF family.</text>
</comment>